<name>A0A803J359_XENTR</name>
<dbReference type="Gene3D" id="3.60.10.10">
    <property type="entry name" value="Endonuclease/exonuclease/phosphatase"/>
    <property type="match status" value="1"/>
</dbReference>
<dbReference type="Ensembl" id="ENSXETT00000119515">
    <property type="protein sequence ID" value="ENSXETP00000102270"/>
    <property type="gene ID" value="ENSXETG00000042363"/>
</dbReference>
<feature type="domain" description="Reverse transcriptase" evidence="1">
    <location>
        <begin position="502"/>
        <end position="776"/>
    </location>
</feature>
<dbReference type="SUPFAM" id="SSF56672">
    <property type="entry name" value="DNA/RNA polymerases"/>
    <property type="match status" value="1"/>
</dbReference>
<dbReference type="GeneTree" id="ENSGT00940000163630"/>
<dbReference type="PROSITE" id="PS50878">
    <property type="entry name" value="RT_POL"/>
    <property type="match status" value="1"/>
</dbReference>
<dbReference type="InterPro" id="IPR036691">
    <property type="entry name" value="Endo/exonu/phosph_ase_sf"/>
</dbReference>
<dbReference type="PANTHER" id="PTHR31635:SF196">
    <property type="entry name" value="REVERSE TRANSCRIPTASE DOMAIN-CONTAINING PROTEIN-RELATED"/>
    <property type="match status" value="1"/>
</dbReference>
<dbReference type="SUPFAM" id="SSF56219">
    <property type="entry name" value="DNase I-like"/>
    <property type="match status" value="1"/>
</dbReference>
<dbReference type="AlphaFoldDB" id="A0A803J359"/>
<dbReference type="GO" id="GO:0003824">
    <property type="term" value="F:catalytic activity"/>
    <property type="evidence" value="ECO:0007669"/>
    <property type="project" value="InterPro"/>
</dbReference>
<dbReference type="InterPro" id="IPR043502">
    <property type="entry name" value="DNA/RNA_pol_sf"/>
</dbReference>
<dbReference type="InterPro" id="IPR005135">
    <property type="entry name" value="Endo/exonuclease/phosphatase"/>
</dbReference>
<dbReference type="InterPro" id="IPR000477">
    <property type="entry name" value="RT_dom"/>
</dbReference>
<proteinExistence type="predicted"/>
<protein>
    <recommendedName>
        <fullName evidence="1">Reverse transcriptase domain-containing protein</fullName>
    </recommendedName>
</protein>
<dbReference type="Pfam" id="PF03372">
    <property type="entry name" value="Exo_endo_phos"/>
    <property type="match status" value="1"/>
</dbReference>
<dbReference type="Pfam" id="PF00078">
    <property type="entry name" value="RVT_1"/>
    <property type="match status" value="1"/>
</dbReference>
<evidence type="ECO:0000313" key="2">
    <source>
        <dbReference type="Ensembl" id="ENSXETP00000102270"/>
    </source>
</evidence>
<dbReference type="PANTHER" id="PTHR31635">
    <property type="entry name" value="REVERSE TRANSCRIPTASE DOMAIN-CONTAINING PROTEIN-RELATED"/>
    <property type="match status" value="1"/>
</dbReference>
<reference evidence="2" key="1">
    <citation type="journal article" date="2010" name="Science">
        <title>The genome of the Western clawed frog Xenopus tropicalis.</title>
        <authorList>
            <person name="Hellsten U."/>
            <person name="Harland R.M."/>
            <person name="Gilchrist M.J."/>
            <person name="Hendrix D."/>
            <person name="Jurka J."/>
            <person name="Kapitonov V."/>
            <person name="Ovcharenko I."/>
            <person name="Putnam N.H."/>
            <person name="Shu S."/>
            <person name="Taher L."/>
            <person name="Blitz I.L."/>
            <person name="Blumberg B."/>
            <person name="Dichmann D.S."/>
            <person name="Dubchak I."/>
            <person name="Amaya E."/>
            <person name="Detter J.C."/>
            <person name="Fletcher R."/>
            <person name="Gerhard D.S."/>
            <person name="Goodstein D."/>
            <person name="Graves T."/>
            <person name="Grigoriev I.V."/>
            <person name="Grimwood J."/>
            <person name="Kawashima T."/>
            <person name="Lindquist E."/>
            <person name="Lucas S.M."/>
            <person name="Mead P.E."/>
            <person name="Mitros T."/>
            <person name="Ogino H."/>
            <person name="Ohta Y."/>
            <person name="Poliakov A.V."/>
            <person name="Pollet N."/>
            <person name="Robert J."/>
            <person name="Salamov A."/>
            <person name="Sater A.K."/>
            <person name="Schmutz J."/>
            <person name="Terry A."/>
            <person name="Vize P.D."/>
            <person name="Warren W.C."/>
            <person name="Wells D."/>
            <person name="Wills A."/>
            <person name="Wilson R.K."/>
            <person name="Zimmerman L.B."/>
            <person name="Zorn A.M."/>
            <person name="Grainger R."/>
            <person name="Grammer T."/>
            <person name="Khokha M.K."/>
            <person name="Richardson P.M."/>
            <person name="Rokhsar D.S."/>
        </authorList>
    </citation>
    <scope>NUCLEOTIDE SEQUENCE [LARGE SCALE GENOMIC DNA]</scope>
    <source>
        <strain evidence="2">Nigerian</strain>
    </source>
</reference>
<dbReference type="InParanoid" id="A0A803J359"/>
<dbReference type="CDD" id="cd01650">
    <property type="entry name" value="RT_nLTR_like"/>
    <property type="match status" value="1"/>
</dbReference>
<organism evidence="2">
    <name type="scientific">Xenopus tropicalis</name>
    <name type="common">Western clawed frog</name>
    <name type="synonym">Silurana tropicalis</name>
    <dbReference type="NCBI Taxonomy" id="8364"/>
    <lineage>
        <taxon>Eukaryota</taxon>
        <taxon>Metazoa</taxon>
        <taxon>Chordata</taxon>
        <taxon>Craniata</taxon>
        <taxon>Vertebrata</taxon>
        <taxon>Euteleostomi</taxon>
        <taxon>Amphibia</taxon>
        <taxon>Batrachia</taxon>
        <taxon>Anura</taxon>
        <taxon>Pipoidea</taxon>
        <taxon>Pipidae</taxon>
        <taxon>Xenopodinae</taxon>
        <taxon>Xenopus</taxon>
        <taxon>Silurana</taxon>
    </lineage>
</organism>
<evidence type="ECO:0000259" key="1">
    <source>
        <dbReference type="PROSITE" id="PS50878"/>
    </source>
</evidence>
<accession>A0A803J359</accession>
<dbReference type="CDD" id="cd09076">
    <property type="entry name" value="L1-EN"/>
    <property type="match status" value="1"/>
</dbReference>
<reference evidence="2" key="2">
    <citation type="submission" date="2021-03" db="UniProtKB">
        <authorList>
            <consortium name="Ensembl"/>
        </authorList>
    </citation>
    <scope>IDENTIFICATION</scope>
</reference>
<sequence>MGLKILSHNVQGFNSPTKRRKAFQYYSSLQIDILLLQETHFSVTSYPKFLHKAYPTIFMANSSNKTKGVAICIKAGLQLQVLEVYRDSNGRYLTLKILMEDQTLTLVSYYAPNTNQVLFFETLISHLSHWAEGQLIIGGDTNSVLDRYWDRQTISLQSTNSPSHISPEGVKIKNLCTSEGWVDIWRELHPAIRQYSHYSAAHKVYTRIDHIWVSQGLIEASQTSRILNTPWSDHSPILYTIASLHLSNSRGRWRMNESILKIPELYAQIETSLKTYFQENINSVTSYATLWEAHKAVIRGLLIQCGAQRKKARNLEIRQATTQLNDLVYQQIDNPMVDLRGSIDLIRTKLDLLLTHKTEKAWKWTQQKLYYYTNKPSRLLARKLNKRLDYTPINKIKTKNGFTTTTLHTITQEFYNFYKELYKAPPPPAKTKYEAFFRDINLPTLTLPQHQILDAIITEEEVGIAIKFLKLPKTPGPDGFPALYYKKFSHILIPHLTKMFNHLLTGDKFQAQTLMASIIPIPKPDTDLTECKNYRPISILNLDVKILAKVLANRLSVILPKLIQRDQVGFVRGRQATDAIRRLILLTAWANKTKTPSLLLKLDVKKAFDSLAWPYLKYTLQKWGVGANFMRWIQTLYDDPTAKIHIGSYTSPPFTIKRGTRQGCPLSPLLFDLALEPLAIAIRNNQDICGCNQDDQHHKLNMFADDITLFITRPLLSLPNLYLTLQNFGVISGLTINHTKTEALSINLPHELTKLLSLNFEFQWNKNYITVLGIQLTKTFEQLYQANYPKVYSKISKLLEDWGKYHISWIGRITAIKMVLLPKLLYLFRVLPIPLKRIDLKKLEANLSAFIWAKKPPRIRVNILQRSKRDGGLGLPNLWKYYIAAQLTHIPFLHINNISPLWVYLENSMAAPYTAESLLWTQRKHRPIINSPTLRHTLVIWDTYAALYNLQSPHTPVLPIFKHPQFIPGQQIRAFQWWRDQNLGRVGNLLTVRGPFTIDYLKENYKLPNSEYFRASQILHFVSQCWKQNTNRSTKQTFFEKWCLDGISPLKAITIIYQYINSPKDILNLQYIKSWSKELNKTLGESDWKKIWDNTRNSSNNTILLEAGYKVLFRWYLTPKKLAHIYPNTNENCFRGCCTPGTMGHIWWTCPKAIRYWIRVYNMIFAVLNVNVQKNPYEALLGAPVQGVTRTQQKLINQIFLAAKQVLARSWKSPAINYNLLKPKIDWIFVNEKLTSIALDKYPLFIKTWQPWIDYRFGRLLSTSILST</sequence>